<accession>A0A310SQ49</accession>
<keyword evidence="6" id="KW-0472">Membrane</keyword>
<dbReference type="PANTHER" id="PTHR21308:SF1">
    <property type="entry name" value="PHYTANOYL-COA DIOXYGENASE, PEROXISOMAL"/>
    <property type="match status" value="1"/>
</dbReference>
<evidence type="ECO:0000256" key="5">
    <source>
        <dbReference type="SAM" id="MobiDB-lite"/>
    </source>
</evidence>
<sequence length="721" mass="81448">MPGKHLSGRRRRKQFLTVEKRPRNGKEGQDHPNSWSVNEYVRTCQLRDSHVGPVDIAGDSATLPWMLHNRNSVHISRILQLILLSDLLHRTCAAFVTGLEGLDIAKHILGEVCGPNDVALKQWREFNLIIYRMLFTMESLLGNEEKPPVTYYSGAAERSEGEADENATTTRTGDNEQREEGTDDEGEELEEGEEGGNAGDKESGRETENGGSGVAEKERKVSFGKYPTNLEDGTKDEEERKNEDNEARIRMKNLLKRLVYNFCVHFVAYGACILIVVMTILTGIGYGRLYNRVYTPSSGESLLNTEAKNRLFGSVLTDLIDLDGFSSAPVKGLELNECSSLQMILANNLDIVCGHVESPKRRVESKEFTSRTVAKLGIRPFMGPPRPSIEPPQQPLTLASLASDRSIRVEKYQDGGGLLLRKKPTRDTSTEMLRFTRNTNKLTLSQRLFYEENGYLIFPQLVPKEILDKCSQRFDDIVANKVPRGSIIVMRDVKDRKSVNKLQDINHDEVFREYIEHKSILDVVEAFTGSNIMAMHSMLIAKPPDIGFGSSKHPPHQDLYYFPFRPADVIVAAWTAIETCTRENGCLFVSPGTHALGHLYKHDYPPGSEPGSVNKFYHGILDLPKSVNWKYLEMQPRDTVFFHPLLIHGSGINKSQSSRRSISCHYAAAECQYIDVSKSIQNRIEDEVMEHVRKRFPGLEINYQDVWRHKSTLVHGIRSSL</sequence>
<dbReference type="InterPro" id="IPR047128">
    <property type="entry name" value="PhyH"/>
</dbReference>
<evidence type="ECO:0000313" key="8">
    <source>
        <dbReference type="Proteomes" id="UP000250275"/>
    </source>
</evidence>
<dbReference type="SUPFAM" id="SSF51197">
    <property type="entry name" value="Clavaminate synthase-like"/>
    <property type="match status" value="1"/>
</dbReference>
<dbReference type="GO" id="GO:0001561">
    <property type="term" value="P:fatty acid alpha-oxidation"/>
    <property type="evidence" value="ECO:0007669"/>
    <property type="project" value="InterPro"/>
</dbReference>
<reference evidence="7 8" key="1">
    <citation type="submission" date="2015-07" db="EMBL/GenBank/DDBJ databases">
        <title>The genome of Eufriesea mexicana.</title>
        <authorList>
            <person name="Pan H."/>
            <person name="Kapheim K."/>
        </authorList>
    </citation>
    <scope>NUCLEOTIDE SEQUENCE [LARGE SCALE GENOMIC DNA]</scope>
    <source>
        <strain evidence="7">0111107269</strain>
        <tissue evidence="7">Whole body</tissue>
    </source>
</reference>
<keyword evidence="6" id="KW-1133">Transmembrane helix</keyword>
<feature type="compositionally biased region" description="Basic residues" evidence="5">
    <location>
        <begin position="1"/>
        <end position="14"/>
    </location>
</feature>
<feature type="compositionally biased region" description="Basic and acidic residues" evidence="5">
    <location>
        <begin position="18"/>
        <end position="30"/>
    </location>
</feature>
<feature type="compositionally biased region" description="Basic and acidic residues" evidence="5">
    <location>
        <begin position="199"/>
        <end position="208"/>
    </location>
</feature>
<evidence type="ECO:0000256" key="3">
    <source>
        <dbReference type="ARBA" id="ARBA00034921"/>
    </source>
</evidence>
<evidence type="ECO:0000256" key="1">
    <source>
        <dbReference type="ARBA" id="ARBA00005830"/>
    </source>
</evidence>
<feature type="compositionally biased region" description="Acidic residues" evidence="5">
    <location>
        <begin position="181"/>
        <end position="194"/>
    </location>
</feature>
<comment type="similarity">
    <text evidence="1">Belongs to the PhyH family.</text>
</comment>
<evidence type="ECO:0000256" key="6">
    <source>
        <dbReference type="SAM" id="Phobius"/>
    </source>
</evidence>
<evidence type="ECO:0000313" key="7">
    <source>
        <dbReference type="EMBL" id="OAD61363.1"/>
    </source>
</evidence>
<feature type="region of interest" description="Disordered" evidence="5">
    <location>
        <begin position="1"/>
        <end position="34"/>
    </location>
</feature>
<evidence type="ECO:0000256" key="4">
    <source>
        <dbReference type="ARBA" id="ARBA00034924"/>
    </source>
</evidence>
<feature type="region of interest" description="Disordered" evidence="5">
    <location>
        <begin position="156"/>
        <end position="244"/>
    </location>
</feature>
<dbReference type="AlphaFoldDB" id="A0A310SQ49"/>
<dbReference type="OrthoDB" id="2328924at2759"/>
<dbReference type="InterPro" id="IPR008775">
    <property type="entry name" value="Phytyl_CoA_dOase-like"/>
</dbReference>
<dbReference type="Gene3D" id="2.60.120.620">
    <property type="entry name" value="q2cbj1_9rhob like domain"/>
    <property type="match status" value="1"/>
</dbReference>
<evidence type="ECO:0000256" key="2">
    <source>
        <dbReference type="ARBA" id="ARBA00034809"/>
    </source>
</evidence>
<name>A0A310SQ49_9HYME</name>
<dbReference type="GO" id="GO:0048244">
    <property type="term" value="F:phytanoyl-CoA dioxygenase activity"/>
    <property type="evidence" value="ECO:0007669"/>
    <property type="project" value="UniProtKB-EC"/>
</dbReference>
<proteinExistence type="inferred from homology"/>
<protein>
    <recommendedName>
        <fullName evidence="2">phytanoyl-CoA dioxygenase</fullName>
        <ecNumber evidence="2">1.14.11.18</ecNumber>
    </recommendedName>
    <alternativeName>
        <fullName evidence="3">Phytanic acid oxidase</fullName>
    </alternativeName>
    <alternativeName>
        <fullName evidence="4">Phytanoyl-CoA alpha-hydroxylase</fullName>
    </alternativeName>
</protein>
<dbReference type="PANTHER" id="PTHR21308">
    <property type="entry name" value="PHYTANOYL-COA ALPHA-HYDROXYLASE"/>
    <property type="match status" value="1"/>
</dbReference>
<dbReference type="Proteomes" id="UP000250275">
    <property type="component" value="Unassembled WGS sequence"/>
</dbReference>
<keyword evidence="8" id="KW-1185">Reference proteome</keyword>
<feature type="transmembrane region" description="Helical" evidence="6">
    <location>
        <begin position="258"/>
        <end position="286"/>
    </location>
</feature>
<keyword evidence="7" id="KW-0223">Dioxygenase</keyword>
<dbReference type="Pfam" id="PF05721">
    <property type="entry name" value="PhyH"/>
    <property type="match status" value="1"/>
</dbReference>
<organism evidence="7 8">
    <name type="scientific">Eufriesea mexicana</name>
    <dbReference type="NCBI Taxonomy" id="516756"/>
    <lineage>
        <taxon>Eukaryota</taxon>
        <taxon>Metazoa</taxon>
        <taxon>Ecdysozoa</taxon>
        <taxon>Arthropoda</taxon>
        <taxon>Hexapoda</taxon>
        <taxon>Insecta</taxon>
        <taxon>Pterygota</taxon>
        <taxon>Neoptera</taxon>
        <taxon>Endopterygota</taxon>
        <taxon>Hymenoptera</taxon>
        <taxon>Apocrita</taxon>
        <taxon>Aculeata</taxon>
        <taxon>Apoidea</taxon>
        <taxon>Anthophila</taxon>
        <taxon>Apidae</taxon>
        <taxon>Eufriesea</taxon>
    </lineage>
</organism>
<keyword evidence="7" id="KW-0560">Oxidoreductase</keyword>
<dbReference type="EC" id="1.14.11.18" evidence="2"/>
<dbReference type="EMBL" id="KQ760221">
    <property type="protein sequence ID" value="OAD61363.1"/>
    <property type="molecule type" value="Genomic_DNA"/>
</dbReference>
<gene>
    <name evidence="7" type="ORF">WN48_01374</name>
</gene>
<keyword evidence="6" id="KW-0812">Transmembrane</keyword>